<dbReference type="Pfam" id="PF12697">
    <property type="entry name" value="Abhydrolase_6"/>
    <property type="match status" value="1"/>
</dbReference>
<organism evidence="2 3">
    <name type="scientific">Mycena indigotica</name>
    <dbReference type="NCBI Taxonomy" id="2126181"/>
    <lineage>
        <taxon>Eukaryota</taxon>
        <taxon>Fungi</taxon>
        <taxon>Dikarya</taxon>
        <taxon>Basidiomycota</taxon>
        <taxon>Agaricomycotina</taxon>
        <taxon>Agaricomycetes</taxon>
        <taxon>Agaricomycetidae</taxon>
        <taxon>Agaricales</taxon>
        <taxon>Marasmiineae</taxon>
        <taxon>Mycenaceae</taxon>
        <taxon>Mycena</taxon>
    </lineage>
</organism>
<dbReference type="GO" id="GO:0016787">
    <property type="term" value="F:hydrolase activity"/>
    <property type="evidence" value="ECO:0007669"/>
    <property type="project" value="UniProtKB-KW"/>
</dbReference>
<dbReference type="InterPro" id="IPR000073">
    <property type="entry name" value="AB_hydrolase_1"/>
</dbReference>
<feature type="domain" description="AB hydrolase-1" evidence="1">
    <location>
        <begin position="35"/>
        <end position="340"/>
    </location>
</feature>
<dbReference type="SUPFAM" id="SSF53474">
    <property type="entry name" value="alpha/beta-Hydrolases"/>
    <property type="match status" value="1"/>
</dbReference>
<dbReference type="AlphaFoldDB" id="A0A8H6W0Y2"/>
<comment type="caution">
    <text evidence="2">The sequence shown here is derived from an EMBL/GenBank/DDBJ whole genome shotgun (WGS) entry which is preliminary data.</text>
</comment>
<keyword evidence="2" id="KW-0378">Hydrolase</keyword>
<dbReference type="Proteomes" id="UP000636479">
    <property type="component" value="Unassembled WGS sequence"/>
</dbReference>
<sequence>MIPELPMLSFTLENGVTFTYTDSGPVTNGDDYPTLVIIHGHTFHAGTFQRLHPLASANGLRVVCINRREYGGSSLYREDELAVFTTGSEQERVELVAAQGRDLALCVDGIVQTLSLPKAGGVALCGWSLGVSFLCSLLASIDALPEPTRERLSEWVHTAIIFQAPTLSLGMPIPDGLLMPHTDPAIAVADKAAAFANWVSAFFEHGDLSKRAISELVYPAPANPKKTPTLARIQPGELMTMVDFAPGKRYDDIFGAPQYRQLLHNQTQRALWSTTVREAWERMYEKRGLWVISGTAEPWNVVQAPWLLEEESSKHPDLALNFELLPGVNHFLVWEDPQHALDVFKKCIETTPDSSAPSVSGSGSARSDRLWAFCAPMYSGIQQMWAAARKFVLRSA</sequence>
<dbReference type="OrthoDB" id="3466517at2759"/>
<evidence type="ECO:0000313" key="2">
    <source>
        <dbReference type="EMBL" id="KAF7300947.1"/>
    </source>
</evidence>
<name>A0A8H6W0Y2_9AGAR</name>
<reference evidence="2" key="1">
    <citation type="submission" date="2020-05" db="EMBL/GenBank/DDBJ databases">
        <title>Mycena genomes resolve the evolution of fungal bioluminescence.</title>
        <authorList>
            <person name="Tsai I.J."/>
        </authorList>
    </citation>
    <scope>NUCLEOTIDE SEQUENCE</scope>
    <source>
        <strain evidence="2">171206Taipei</strain>
    </source>
</reference>
<dbReference type="EMBL" id="JACAZF010000006">
    <property type="protein sequence ID" value="KAF7300947.1"/>
    <property type="molecule type" value="Genomic_DNA"/>
</dbReference>
<evidence type="ECO:0000313" key="3">
    <source>
        <dbReference type="Proteomes" id="UP000636479"/>
    </source>
</evidence>
<proteinExistence type="predicted"/>
<accession>A0A8H6W0Y2</accession>
<dbReference type="Gene3D" id="3.40.50.1820">
    <property type="entry name" value="alpha/beta hydrolase"/>
    <property type="match status" value="1"/>
</dbReference>
<keyword evidence="3" id="KW-1185">Reference proteome</keyword>
<gene>
    <name evidence="2" type="ORF">MIND_00657600</name>
</gene>
<protein>
    <submittedName>
        <fullName evidence="2">AB hydrolase-1 domain-containing protein</fullName>
    </submittedName>
</protein>
<dbReference type="GeneID" id="59345819"/>
<dbReference type="InterPro" id="IPR029058">
    <property type="entry name" value="AB_hydrolase_fold"/>
</dbReference>
<evidence type="ECO:0000259" key="1">
    <source>
        <dbReference type="Pfam" id="PF12697"/>
    </source>
</evidence>
<dbReference type="RefSeq" id="XP_037218947.1">
    <property type="nucleotide sequence ID" value="XM_037363303.1"/>
</dbReference>